<sequence>MISKVPGRLENNDGSIEALSTTPIMHRGSLVTDFRLCHQKIAGSRSDSTGDPPCITAWYKLNPLRVKSLPSGGEWKFRNGLLSQVPTCSFEYGSK</sequence>
<protein>
    <submittedName>
        <fullName evidence="1">Uncharacterized protein</fullName>
    </submittedName>
</protein>
<dbReference type="EMBL" id="BGPR01002239">
    <property type="protein sequence ID" value="GBM70230.1"/>
    <property type="molecule type" value="Genomic_DNA"/>
</dbReference>
<evidence type="ECO:0000313" key="1">
    <source>
        <dbReference type="EMBL" id="GBM70230.1"/>
    </source>
</evidence>
<reference evidence="1 2" key="1">
    <citation type="journal article" date="2019" name="Sci. Rep.">
        <title>Orb-weaving spider Araneus ventricosus genome elucidates the spidroin gene catalogue.</title>
        <authorList>
            <person name="Kono N."/>
            <person name="Nakamura H."/>
            <person name="Ohtoshi R."/>
            <person name="Moran D.A.P."/>
            <person name="Shinohara A."/>
            <person name="Yoshida Y."/>
            <person name="Fujiwara M."/>
            <person name="Mori M."/>
            <person name="Tomita M."/>
            <person name="Arakawa K."/>
        </authorList>
    </citation>
    <scope>NUCLEOTIDE SEQUENCE [LARGE SCALE GENOMIC DNA]</scope>
</reference>
<comment type="caution">
    <text evidence="1">The sequence shown here is derived from an EMBL/GenBank/DDBJ whole genome shotgun (WGS) entry which is preliminary data.</text>
</comment>
<name>A0A4Y2HXX3_ARAVE</name>
<dbReference type="AlphaFoldDB" id="A0A4Y2HXX3"/>
<accession>A0A4Y2HXX3</accession>
<evidence type="ECO:0000313" key="2">
    <source>
        <dbReference type="Proteomes" id="UP000499080"/>
    </source>
</evidence>
<proteinExistence type="predicted"/>
<dbReference type="Proteomes" id="UP000499080">
    <property type="component" value="Unassembled WGS sequence"/>
</dbReference>
<gene>
    <name evidence="1" type="ORF">AVEN_147153_1</name>
</gene>
<organism evidence="1 2">
    <name type="scientific">Araneus ventricosus</name>
    <name type="common">Orbweaver spider</name>
    <name type="synonym">Epeira ventricosa</name>
    <dbReference type="NCBI Taxonomy" id="182803"/>
    <lineage>
        <taxon>Eukaryota</taxon>
        <taxon>Metazoa</taxon>
        <taxon>Ecdysozoa</taxon>
        <taxon>Arthropoda</taxon>
        <taxon>Chelicerata</taxon>
        <taxon>Arachnida</taxon>
        <taxon>Araneae</taxon>
        <taxon>Araneomorphae</taxon>
        <taxon>Entelegynae</taxon>
        <taxon>Araneoidea</taxon>
        <taxon>Araneidae</taxon>
        <taxon>Araneus</taxon>
    </lineage>
</organism>
<keyword evidence="2" id="KW-1185">Reference proteome</keyword>